<feature type="transmembrane region" description="Helical" evidence="7">
    <location>
        <begin position="337"/>
        <end position="360"/>
    </location>
</feature>
<evidence type="ECO:0000256" key="7">
    <source>
        <dbReference type="SAM" id="Phobius"/>
    </source>
</evidence>
<evidence type="ECO:0000259" key="8">
    <source>
        <dbReference type="Pfam" id="PF02706"/>
    </source>
</evidence>
<feature type="transmembrane region" description="Helical" evidence="7">
    <location>
        <begin position="32"/>
        <end position="50"/>
    </location>
</feature>
<dbReference type="InterPro" id="IPR032807">
    <property type="entry name" value="GNVR"/>
</dbReference>
<sequence>MLHTAKTNSNQDDDEIDLLALAKTLWSSRRKVLVIVLAFTFSGLAIAFLLPKTYTASSTFIPQTADSGKASGSLGGLASLAGISLGGIPGGSEVPPALYPKFVSSTAFRQALLDAKISLPGTIEKVSYRQYFVAIHSPGPLALVKEYTVGLPEKILGGLRATKEDMDHLEIDTGFLRISKEERRLFTILEEQLTVTPNEEEGFVTISFDMPDPVMAAQMASYAEALLQKEVISYKIQNAREQLKFTEEQFEEKKIAFEKIQAELATFRDRNQNIISASVNNELQRLEAEYNFAFTIYSELAKQLEQAKLQVSKDTPIFSIIEPVTIPTEKSGPKRPFILAVFLILGAIVGVGYVFGIEFVKRVQEQWSALR</sequence>
<evidence type="ECO:0000256" key="4">
    <source>
        <dbReference type="ARBA" id="ARBA00022989"/>
    </source>
</evidence>
<keyword evidence="3 7" id="KW-0812">Transmembrane</keyword>
<dbReference type="GO" id="GO:0005886">
    <property type="term" value="C:plasma membrane"/>
    <property type="evidence" value="ECO:0007669"/>
    <property type="project" value="UniProtKB-SubCell"/>
</dbReference>
<comment type="subcellular location">
    <subcellularLocation>
        <location evidence="1">Cell membrane</location>
        <topology evidence="1">Multi-pass membrane protein</topology>
    </subcellularLocation>
</comment>
<dbReference type="RefSeq" id="WP_092174586.1">
    <property type="nucleotide sequence ID" value="NZ_FNZH01000003.1"/>
</dbReference>
<evidence type="ECO:0000256" key="1">
    <source>
        <dbReference type="ARBA" id="ARBA00004651"/>
    </source>
</evidence>
<dbReference type="Proteomes" id="UP000199403">
    <property type="component" value="Unassembled WGS sequence"/>
</dbReference>
<dbReference type="Pfam" id="PF02706">
    <property type="entry name" value="Wzz"/>
    <property type="match status" value="1"/>
</dbReference>
<feature type="coiled-coil region" evidence="6">
    <location>
        <begin position="229"/>
        <end position="263"/>
    </location>
</feature>
<keyword evidence="11" id="KW-1185">Reference proteome</keyword>
<dbReference type="Pfam" id="PF13807">
    <property type="entry name" value="GNVR"/>
    <property type="match status" value="1"/>
</dbReference>
<proteinExistence type="predicted"/>
<evidence type="ECO:0000259" key="9">
    <source>
        <dbReference type="Pfam" id="PF13807"/>
    </source>
</evidence>
<keyword evidence="5 7" id="KW-0472">Membrane</keyword>
<protein>
    <submittedName>
        <fullName evidence="10">LPS O-antigen chain length determinant protein, WzzB/FepE family</fullName>
    </submittedName>
</protein>
<dbReference type="STRING" id="1416801.SAMN05192553_103714"/>
<reference evidence="11" key="1">
    <citation type="submission" date="2016-10" db="EMBL/GenBank/DDBJ databases">
        <authorList>
            <person name="Varghese N."/>
            <person name="Submissions S."/>
        </authorList>
    </citation>
    <scope>NUCLEOTIDE SEQUENCE [LARGE SCALE GENOMIC DNA]</scope>
    <source>
        <strain evidence="11">IBRC-M 10761</strain>
    </source>
</reference>
<evidence type="ECO:0000313" key="10">
    <source>
        <dbReference type="EMBL" id="SEJ40462.1"/>
    </source>
</evidence>
<evidence type="ECO:0000256" key="3">
    <source>
        <dbReference type="ARBA" id="ARBA00022692"/>
    </source>
</evidence>
<accession>A0A1H6YT56</accession>
<dbReference type="PANTHER" id="PTHR32309:SF13">
    <property type="entry name" value="FERRIC ENTEROBACTIN TRANSPORT PROTEIN FEPE"/>
    <property type="match status" value="1"/>
</dbReference>
<name>A0A1H6YT56_9BACT</name>
<keyword evidence="6" id="KW-0175">Coiled coil</keyword>
<evidence type="ECO:0000256" key="6">
    <source>
        <dbReference type="SAM" id="Coils"/>
    </source>
</evidence>
<dbReference type="InterPro" id="IPR003856">
    <property type="entry name" value="LPS_length_determ_N"/>
</dbReference>
<dbReference type="GO" id="GO:0004713">
    <property type="term" value="F:protein tyrosine kinase activity"/>
    <property type="evidence" value="ECO:0007669"/>
    <property type="project" value="TreeGrafter"/>
</dbReference>
<evidence type="ECO:0000256" key="5">
    <source>
        <dbReference type="ARBA" id="ARBA00023136"/>
    </source>
</evidence>
<dbReference type="PANTHER" id="PTHR32309">
    <property type="entry name" value="TYROSINE-PROTEIN KINASE"/>
    <property type="match status" value="1"/>
</dbReference>
<evidence type="ECO:0000256" key="2">
    <source>
        <dbReference type="ARBA" id="ARBA00022475"/>
    </source>
</evidence>
<feature type="domain" description="Tyrosine-protein kinase G-rich" evidence="9">
    <location>
        <begin position="283"/>
        <end position="355"/>
    </location>
</feature>
<dbReference type="OrthoDB" id="1522571at2"/>
<gene>
    <name evidence="10" type="ORF">SAMN05192553_103714</name>
</gene>
<dbReference type="EMBL" id="FNZH01000003">
    <property type="protein sequence ID" value="SEJ40462.1"/>
    <property type="molecule type" value="Genomic_DNA"/>
</dbReference>
<keyword evidence="2" id="KW-1003">Cell membrane</keyword>
<organism evidence="10 11">
    <name type="scientific">Cyclobacterium xiamenense</name>
    <dbReference type="NCBI Taxonomy" id="1297121"/>
    <lineage>
        <taxon>Bacteria</taxon>
        <taxon>Pseudomonadati</taxon>
        <taxon>Bacteroidota</taxon>
        <taxon>Cytophagia</taxon>
        <taxon>Cytophagales</taxon>
        <taxon>Cyclobacteriaceae</taxon>
        <taxon>Cyclobacterium</taxon>
    </lineage>
</organism>
<dbReference type="AlphaFoldDB" id="A0A1H6YT56"/>
<keyword evidence="4 7" id="KW-1133">Transmembrane helix</keyword>
<dbReference type="InterPro" id="IPR050445">
    <property type="entry name" value="Bact_polysacc_biosynth/exp"/>
</dbReference>
<feature type="domain" description="Polysaccharide chain length determinant N-terminal" evidence="8">
    <location>
        <begin position="14"/>
        <end position="66"/>
    </location>
</feature>
<evidence type="ECO:0000313" key="11">
    <source>
        <dbReference type="Proteomes" id="UP000199403"/>
    </source>
</evidence>